<feature type="coiled-coil region" evidence="1">
    <location>
        <begin position="216"/>
        <end position="243"/>
    </location>
</feature>
<evidence type="ECO:0000313" key="2">
    <source>
        <dbReference type="Proteomes" id="UP000515140"/>
    </source>
</evidence>
<protein>
    <submittedName>
        <fullName evidence="3 4">Coiled-coil domain-containing protein 83</fullName>
    </submittedName>
</protein>
<proteinExistence type="predicted"/>
<accession>A0A6P5KY17</accession>
<name>A0A6P5KY17_PHACI</name>
<dbReference type="GeneTree" id="ENSGT00390000013087"/>
<dbReference type="PANTHER" id="PTHR21468:SF1">
    <property type="entry name" value="COILED-COIL DOMAIN-CONTAINING PROTEIN 83"/>
    <property type="match status" value="1"/>
</dbReference>
<dbReference type="PANTHER" id="PTHR21468">
    <property type="entry name" value="HSD9"/>
    <property type="match status" value="1"/>
</dbReference>
<dbReference type="GeneID" id="110213466"/>
<evidence type="ECO:0000313" key="3">
    <source>
        <dbReference type="RefSeq" id="XP_020849483.1"/>
    </source>
</evidence>
<feature type="coiled-coil region" evidence="1">
    <location>
        <begin position="29"/>
        <end position="63"/>
    </location>
</feature>
<gene>
    <name evidence="3 4" type="primary">CCDC83</name>
</gene>
<evidence type="ECO:0000313" key="4">
    <source>
        <dbReference type="RefSeq" id="XP_020849484.1"/>
    </source>
</evidence>
<dbReference type="AlphaFoldDB" id="A0A6P5KY17"/>
<dbReference type="OMA" id="DMRIQIS"/>
<keyword evidence="2" id="KW-1185">Reference proteome</keyword>
<keyword evidence="1" id="KW-0175">Coiled coil</keyword>
<organism evidence="2 4">
    <name type="scientific">Phascolarctos cinereus</name>
    <name type="common">Koala</name>
    <dbReference type="NCBI Taxonomy" id="38626"/>
    <lineage>
        <taxon>Eukaryota</taxon>
        <taxon>Metazoa</taxon>
        <taxon>Chordata</taxon>
        <taxon>Craniata</taxon>
        <taxon>Vertebrata</taxon>
        <taxon>Euteleostomi</taxon>
        <taxon>Mammalia</taxon>
        <taxon>Metatheria</taxon>
        <taxon>Diprotodontia</taxon>
        <taxon>Phascolarctidae</taxon>
        <taxon>Phascolarctos</taxon>
    </lineage>
</organism>
<dbReference type="CTD" id="220047"/>
<dbReference type="KEGG" id="pcw:110213466"/>
<dbReference type="RefSeq" id="XP_020849484.1">
    <property type="nucleotide sequence ID" value="XM_020993825.1"/>
</dbReference>
<sequence length="394" mass="46012">MGKKKKKEIQDGPSQAKTPVSEALLEYYCQVKEDAIERLMVQVRKLRDKNEKCHERNARLKSEQAWHIKNLVSELNDEQKQAAASSAVTREEVEEALKQKWKFVKDQEQNLKDMRLKINNAEKIFLEKLGEREYWEEYKNVGSEQHAKLINSLENDISSVKENTRKMSEYYKASLEETRKRISSNTLKQMVEKKELATQNAVKNIDKRSGREILENDWLKKEVELHKKEVAQLEVAIHHLEEENLLLICQLFDCRLADLKITRTLFLTQAAGLGEQGFPEEIQSEPEPLMKKDKPEVSLSERLSFLYEDTKENVSESQKSIEDTENDPCIEFGASDLSYLLYEDEKDFKEYTNLGPLEVKLMAIEGMKKPIHEAMKEMTKKEWEDAGKTEFHHL</sequence>
<reference evidence="3 4" key="1">
    <citation type="submission" date="2025-04" db="UniProtKB">
        <authorList>
            <consortium name="RefSeq"/>
        </authorList>
    </citation>
    <scope>IDENTIFICATION</scope>
    <source>
        <tissue evidence="3 4">Spleen</tissue>
    </source>
</reference>
<evidence type="ECO:0000256" key="1">
    <source>
        <dbReference type="SAM" id="Coils"/>
    </source>
</evidence>
<feature type="coiled-coil region" evidence="1">
    <location>
        <begin position="104"/>
        <end position="163"/>
    </location>
</feature>
<dbReference type="RefSeq" id="XP_020849483.1">
    <property type="nucleotide sequence ID" value="XM_020993824.1"/>
</dbReference>
<dbReference type="InterPro" id="IPR026702">
    <property type="entry name" value="CCDC83"/>
</dbReference>
<dbReference type="Proteomes" id="UP000515140">
    <property type="component" value="Unplaced"/>
</dbReference>